<evidence type="ECO:0000313" key="9">
    <source>
        <dbReference type="EMBL" id="TCL09557.1"/>
    </source>
</evidence>
<dbReference type="GO" id="GO:0005886">
    <property type="term" value="C:plasma membrane"/>
    <property type="evidence" value="ECO:0007669"/>
    <property type="project" value="TreeGrafter"/>
</dbReference>
<dbReference type="SUPFAM" id="SSF116726">
    <property type="entry name" value="TrkA C-terminal domain-like"/>
    <property type="match status" value="1"/>
</dbReference>
<feature type="transmembrane region" description="Helical" evidence="7">
    <location>
        <begin position="508"/>
        <end position="533"/>
    </location>
</feature>
<dbReference type="GO" id="GO:0008324">
    <property type="term" value="F:monoatomic cation transmembrane transporter activity"/>
    <property type="evidence" value="ECO:0007669"/>
    <property type="project" value="InterPro"/>
</dbReference>
<dbReference type="Pfam" id="PF02080">
    <property type="entry name" value="TrkA_C"/>
    <property type="match status" value="1"/>
</dbReference>
<dbReference type="AlphaFoldDB" id="A0A4R1NMC3"/>
<evidence type="ECO:0000313" key="10">
    <source>
        <dbReference type="Proteomes" id="UP000295673"/>
    </source>
</evidence>
<accession>A0A4R1NMC3</accession>
<feature type="transmembrane region" description="Helical" evidence="7">
    <location>
        <begin position="418"/>
        <end position="449"/>
    </location>
</feature>
<comment type="caution">
    <text evidence="9">The sequence shown here is derived from an EMBL/GenBank/DDBJ whole genome shotgun (WGS) entry which is preliminary data.</text>
</comment>
<dbReference type="InterPro" id="IPR004680">
    <property type="entry name" value="Cit_transptr-like_dom"/>
</dbReference>
<dbReference type="PANTHER" id="PTHR43652">
    <property type="entry name" value="BASIC AMINO ACID ANTIPORTER YFCC-RELATED"/>
    <property type="match status" value="1"/>
</dbReference>
<evidence type="ECO:0000256" key="4">
    <source>
        <dbReference type="ARBA" id="ARBA00022737"/>
    </source>
</evidence>
<evidence type="ECO:0000256" key="5">
    <source>
        <dbReference type="ARBA" id="ARBA00022989"/>
    </source>
</evidence>
<dbReference type="InterPro" id="IPR006037">
    <property type="entry name" value="RCK_C"/>
</dbReference>
<feature type="transmembrane region" description="Helical" evidence="7">
    <location>
        <begin position="545"/>
        <end position="572"/>
    </location>
</feature>
<feature type="transmembrane region" description="Helical" evidence="7">
    <location>
        <begin position="28"/>
        <end position="45"/>
    </location>
</feature>
<dbReference type="InterPro" id="IPR051679">
    <property type="entry name" value="DASS-Related_Transporters"/>
</dbReference>
<dbReference type="PANTHER" id="PTHR43652:SF1">
    <property type="entry name" value="RESPONSE REGULATOR"/>
    <property type="match status" value="1"/>
</dbReference>
<keyword evidence="10" id="KW-1185">Reference proteome</keyword>
<dbReference type="InterPro" id="IPR036721">
    <property type="entry name" value="RCK_C_sf"/>
</dbReference>
<evidence type="ECO:0000256" key="1">
    <source>
        <dbReference type="ARBA" id="ARBA00004141"/>
    </source>
</evidence>
<dbReference type="Proteomes" id="UP000295673">
    <property type="component" value="Unassembled WGS sequence"/>
</dbReference>
<comment type="subcellular location">
    <subcellularLocation>
        <location evidence="1">Membrane</location>
        <topology evidence="1">Multi-pass membrane protein</topology>
    </subcellularLocation>
</comment>
<keyword evidence="5 7" id="KW-1133">Transmembrane helix</keyword>
<dbReference type="RefSeq" id="WP_279432488.1">
    <property type="nucleotide sequence ID" value="NZ_SMGR01000001.1"/>
</dbReference>
<keyword evidence="4" id="KW-0677">Repeat</keyword>
<feature type="transmembrane region" description="Helical" evidence="7">
    <location>
        <begin position="52"/>
        <end position="70"/>
    </location>
</feature>
<feature type="transmembrane region" description="Helical" evidence="7">
    <location>
        <begin position="175"/>
        <end position="197"/>
    </location>
</feature>
<dbReference type="Pfam" id="PF03600">
    <property type="entry name" value="CitMHS"/>
    <property type="match status" value="1"/>
</dbReference>
<evidence type="ECO:0000256" key="2">
    <source>
        <dbReference type="ARBA" id="ARBA00022448"/>
    </source>
</evidence>
<keyword evidence="3 7" id="KW-0812">Transmembrane</keyword>
<feature type="transmembrane region" description="Helical" evidence="7">
    <location>
        <begin position="94"/>
        <end position="123"/>
    </location>
</feature>
<feature type="transmembrane region" description="Helical" evidence="7">
    <location>
        <begin position="135"/>
        <end position="155"/>
    </location>
</feature>
<proteinExistence type="predicted"/>
<feature type="transmembrane region" description="Helical" evidence="7">
    <location>
        <begin position="5"/>
        <end position="22"/>
    </location>
</feature>
<name>A0A4R1NMC3_9RHOB</name>
<feature type="transmembrane region" description="Helical" evidence="7">
    <location>
        <begin position="584"/>
        <end position="604"/>
    </location>
</feature>
<sequence length="606" mass="64529">MTSDVLFVFILIGIAGAMMASNRVRFDLVALIVVVALILSGILTADQALAGFGSPVVIMVAALLIIGEMLDRTGVAHAIGNLILKRGGQNENRLVIYLMLGAAFLGCVMSSTAIVAIFIPIILRITAETGISQSRLLLPMSYAALISGMLTLIATPPNLVVSDSLQDAGYAPLGFFSFFPIGLVILLAAVVYMLAFARRLLPQSEESSAAGAAPAHAQTPSVALLDAYNLLERFYVFEVAQAPSLSFKEIFKGLDARILARRRPSKGQKVADSFVPEMALYARDRLLVVGEEAEIEKLNSRPEFNMLNHVREDTAEWRDSVGIADVLVHPNATIVGQSIRDFEFRDVYGIEVVGVVRGEDALENPFNTKLKSGDRLLLAGSWNDIEHLTDLNHDFVLLNIPKERFGEPVARHKFATALLILAAMVLLSISGLVPVVVAVLVAATAAVVFRTLTPELAYGSIHWSSIVLVAGMLPLATALQQTGGADVVVDALFDLVGDASPQVMMASLFLITAALGLVLSNTASAVLVAPIAIVASETLGVSPYPMAICVLMAASAAFSTPVSTPVVTLVVAPGGYRFADFLKIGLPLTALVGVITVWITPWFFPL</sequence>
<dbReference type="GO" id="GO:0006813">
    <property type="term" value="P:potassium ion transport"/>
    <property type="evidence" value="ECO:0007669"/>
    <property type="project" value="InterPro"/>
</dbReference>
<keyword evidence="2" id="KW-0813">Transport</keyword>
<reference evidence="9 10" key="1">
    <citation type="submission" date="2019-03" db="EMBL/GenBank/DDBJ databases">
        <title>Genomic Encyclopedia of Archaeal and Bacterial Type Strains, Phase II (KMG-II): from individual species to whole genera.</title>
        <authorList>
            <person name="Goeker M."/>
        </authorList>
    </citation>
    <scope>NUCLEOTIDE SEQUENCE [LARGE SCALE GENOMIC DNA]</scope>
    <source>
        <strain evidence="9 10">DSM 26433</strain>
    </source>
</reference>
<gene>
    <name evidence="9" type="ORF">BXY66_1608</name>
</gene>
<feature type="domain" description="RCK C-terminal" evidence="8">
    <location>
        <begin position="310"/>
        <end position="394"/>
    </location>
</feature>
<protein>
    <submittedName>
        <fullName evidence="9">Di/tricarboxylate transporter</fullName>
    </submittedName>
</protein>
<dbReference type="Gene3D" id="3.30.70.1450">
    <property type="entry name" value="Regulator of K+ conductance, C-terminal domain"/>
    <property type="match status" value="1"/>
</dbReference>
<feature type="transmembrane region" description="Helical" evidence="7">
    <location>
        <begin position="461"/>
        <end position="479"/>
    </location>
</feature>
<dbReference type="PROSITE" id="PS51202">
    <property type="entry name" value="RCK_C"/>
    <property type="match status" value="1"/>
</dbReference>
<evidence type="ECO:0000256" key="7">
    <source>
        <dbReference type="SAM" id="Phobius"/>
    </source>
</evidence>
<dbReference type="EMBL" id="SMGR01000001">
    <property type="protein sequence ID" value="TCL09557.1"/>
    <property type="molecule type" value="Genomic_DNA"/>
</dbReference>
<organism evidence="9 10">
    <name type="scientific">Shimia isoporae</name>
    <dbReference type="NCBI Taxonomy" id="647720"/>
    <lineage>
        <taxon>Bacteria</taxon>
        <taxon>Pseudomonadati</taxon>
        <taxon>Pseudomonadota</taxon>
        <taxon>Alphaproteobacteria</taxon>
        <taxon>Rhodobacterales</taxon>
        <taxon>Roseobacteraceae</taxon>
    </lineage>
</organism>
<evidence type="ECO:0000256" key="6">
    <source>
        <dbReference type="ARBA" id="ARBA00023136"/>
    </source>
</evidence>
<evidence type="ECO:0000256" key="3">
    <source>
        <dbReference type="ARBA" id="ARBA00022692"/>
    </source>
</evidence>
<keyword evidence="6 7" id="KW-0472">Membrane</keyword>
<evidence type="ECO:0000259" key="8">
    <source>
        <dbReference type="PROSITE" id="PS51202"/>
    </source>
</evidence>